<dbReference type="Proteomes" id="UP001153712">
    <property type="component" value="Chromosome 2"/>
</dbReference>
<name>A0A9N9TPG0_PHYSR</name>
<keyword evidence="12" id="KW-1185">Reference proteome</keyword>
<dbReference type="OrthoDB" id="6696619at2759"/>
<dbReference type="InterPro" id="IPR003663">
    <property type="entry name" value="Sugar/inositol_transpt"/>
</dbReference>
<evidence type="ECO:0000256" key="8">
    <source>
        <dbReference type="ARBA" id="ARBA00023180"/>
    </source>
</evidence>
<feature type="transmembrane region" description="Helical" evidence="9">
    <location>
        <begin position="420"/>
        <end position="440"/>
    </location>
</feature>
<evidence type="ECO:0000256" key="2">
    <source>
        <dbReference type="ARBA" id="ARBA00022448"/>
    </source>
</evidence>
<dbReference type="InterPro" id="IPR036259">
    <property type="entry name" value="MFS_trans_sf"/>
</dbReference>
<feature type="transmembrane region" description="Helical" evidence="9">
    <location>
        <begin position="116"/>
        <end position="134"/>
    </location>
</feature>
<dbReference type="InterPro" id="IPR005829">
    <property type="entry name" value="Sugar_transporter_CS"/>
</dbReference>
<dbReference type="Pfam" id="PF00083">
    <property type="entry name" value="Sugar_tr"/>
    <property type="match status" value="1"/>
</dbReference>
<keyword evidence="7 9" id="KW-0472">Membrane</keyword>
<feature type="transmembrane region" description="Helical" evidence="9">
    <location>
        <begin position="86"/>
        <end position="104"/>
    </location>
</feature>
<dbReference type="InterPro" id="IPR020846">
    <property type="entry name" value="MFS_dom"/>
</dbReference>
<dbReference type="SUPFAM" id="SSF103473">
    <property type="entry name" value="MFS general substrate transporter"/>
    <property type="match status" value="1"/>
</dbReference>
<protein>
    <recommendedName>
        <fullName evidence="10">Major facilitator superfamily (MFS) profile domain-containing protein</fullName>
    </recommendedName>
</protein>
<evidence type="ECO:0000256" key="4">
    <source>
        <dbReference type="ARBA" id="ARBA00022597"/>
    </source>
</evidence>
<reference evidence="11" key="1">
    <citation type="submission" date="2022-01" db="EMBL/GenBank/DDBJ databases">
        <authorList>
            <person name="King R."/>
        </authorList>
    </citation>
    <scope>NUCLEOTIDE SEQUENCE</scope>
</reference>
<evidence type="ECO:0000256" key="7">
    <source>
        <dbReference type="ARBA" id="ARBA00023136"/>
    </source>
</evidence>
<accession>A0A9N9TPG0</accession>
<keyword evidence="6 9" id="KW-1133">Transmembrane helix</keyword>
<keyword evidence="8" id="KW-0325">Glycoprotein</keyword>
<feature type="domain" description="Major facilitator superfamily (MFS) profile" evidence="10">
    <location>
        <begin position="38"/>
        <end position="475"/>
    </location>
</feature>
<feature type="transmembrane region" description="Helical" evidence="9">
    <location>
        <begin position="37"/>
        <end position="60"/>
    </location>
</feature>
<keyword evidence="4" id="KW-0762">Sugar transport</keyword>
<feature type="transmembrane region" description="Helical" evidence="9">
    <location>
        <begin position="201"/>
        <end position="220"/>
    </location>
</feature>
<organism evidence="11 12">
    <name type="scientific">Phyllotreta striolata</name>
    <name type="common">Striped flea beetle</name>
    <name type="synonym">Crioceris striolata</name>
    <dbReference type="NCBI Taxonomy" id="444603"/>
    <lineage>
        <taxon>Eukaryota</taxon>
        <taxon>Metazoa</taxon>
        <taxon>Ecdysozoa</taxon>
        <taxon>Arthropoda</taxon>
        <taxon>Hexapoda</taxon>
        <taxon>Insecta</taxon>
        <taxon>Pterygota</taxon>
        <taxon>Neoptera</taxon>
        <taxon>Endopterygota</taxon>
        <taxon>Coleoptera</taxon>
        <taxon>Polyphaga</taxon>
        <taxon>Cucujiformia</taxon>
        <taxon>Chrysomeloidea</taxon>
        <taxon>Chrysomelidae</taxon>
        <taxon>Galerucinae</taxon>
        <taxon>Alticini</taxon>
        <taxon>Phyllotreta</taxon>
    </lineage>
</organism>
<keyword evidence="5 9" id="KW-0812">Transmembrane</keyword>
<feature type="transmembrane region" description="Helical" evidence="9">
    <location>
        <begin position="286"/>
        <end position="311"/>
    </location>
</feature>
<feature type="transmembrane region" description="Helical" evidence="9">
    <location>
        <begin position="140"/>
        <end position="162"/>
    </location>
</feature>
<evidence type="ECO:0000313" key="12">
    <source>
        <dbReference type="Proteomes" id="UP001153712"/>
    </source>
</evidence>
<keyword evidence="3" id="KW-1003">Cell membrane</keyword>
<dbReference type="FunFam" id="1.20.1250.20:FF:000218">
    <property type="entry name" value="facilitated trehalose transporter Tret1"/>
    <property type="match status" value="1"/>
</dbReference>
<feature type="transmembrane region" description="Helical" evidence="9">
    <location>
        <begin position="349"/>
        <end position="371"/>
    </location>
</feature>
<dbReference type="EMBL" id="OU900095">
    <property type="protein sequence ID" value="CAG9859267.1"/>
    <property type="molecule type" value="Genomic_DNA"/>
</dbReference>
<feature type="transmembrane region" description="Helical" evidence="9">
    <location>
        <begin position="383"/>
        <end position="408"/>
    </location>
</feature>
<proteinExistence type="predicted"/>
<evidence type="ECO:0000256" key="1">
    <source>
        <dbReference type="ARBA" id="ARBA00004651"/>
    </source>
</evidence>
<dbReference type="PANTHER" id="PTHR48021">
    <property type="match status" value="1"/>
</dbReference>
<comment type="subcellular location">
    <subcellularLocation>
        <location evidence="1">Cell membrane</location>
        <topology evidence="1">Multi-pass membrane protein</topology>
    </subcellularLocation>
</comment>
<sequence>MADCGSQKLFDTEPTIKFDEENVERQNLRSKCASFPWLLYLCSLAANLLMLSAGANTVWISPILPRLQSNDTTINPLGRPLTLPETSILASLVPLSGLITYLPSAKLIDIIGRKKMLILIAIMLIINYIGAALARHVWSYYIFTIICGVTTSAILVSVPVYNNEIAEDGNRGKIGCFMGITVPTGILLCYLYGPAVDVCTLFWIAISVPMLHLILAIFIVESPTYLAQQKKKVECMNCLERLRKYQGAKQIELEYNKIECIVVDYSKQKKRNVLDIFRSGPSRKAFLMSVIASATQQLSGIFILLGFMATIFNDTGHISGDSFGIITGIVQIFVFFVSSLIVEKLGKRTLLLTSSIVCSIALFCMGIYFHVKYLNPAHTDNLIWLPISFLVVFIVGYGIGLGPVPITLPAELFPNDLRATGCASVMLIDNAIMAITMFFFPVVKEYFGVQYYMWFFSACCIIGAALTYFFVSETRGKSFVQIQDELNW</sequence>
<evidence type="ECO:0000256" key="5">
    <source>
        <dbReference type="ARBA" id="ARBA00022692"/>
    </source>
</evidence>
<gene>
    <name evidence="11" type="ORF">PHYEVI_LOCUS5641</name>
</gene>
<evidence type="ECO:0000259" key="10">
    <source>
        <dbReference type="PROSITE" id="PS50850"/>
    </source>
</evidence>
<evidence type="ECO:0000256" key="3">
    <source>
        <dbReference type="ARBA" id="ARBA00022475"/>
    </source>
</evidence>
<evidence type="ECO:0000256" key="6">
    <source>
        <dbReference type="ARBA" id="ARBA00022989"/>
    </source>
</evidence>
<dbReference type="InterPro" id="IPR050549">
    <property type="entry name" value="MFS_Trehalose_Transporter"/>
</dbReference>
<feature type="transmembrane region" description="Helical" evidence="9">
    <location>
        <begin position="174"/>
        <end position="195"/>
    </location>
</feature>
<dbReference type="PROSITE" id="PS50850">
    <property type="entry name" value="MFS"/>
    <property type="match status" value="1"/>
</dbReference>
<feature type="transmembrane region" description="Helical" evidence="9">
    <location>
        <begin position="323"/>
        <end position="342"/>
    </location>
</feature>
<keyword evidence="2" id="KW-0813">Transport</keyword>
<feature type="transmembrane region" description="Helical" evidence="9">
    <location>
        <begin position="452"/>
        <end position="471"/>
    </location>
</feature>
<dbReference type="GO" id="GO:0022857">
    <property type="term" value="F:transmembrane transporter activity"/>
    <property type="evidence" value="ECO:0007669"/>
    <property type="project" value="InterPro"/>
</dbReference>
<dbReference type="Gene3D" id="1.20.1250.20">
    <property type="entry name" value="MFS general substrate transporter like domains"/>
    <property type="match status" value="1"/>
</dbReference>
<evidence type="ECO:0000256" key="9">
    <source>
        <dbReference type="SAM" id="Phobius"/>
    </source>
</evidence>
<dbReference type="PANTHER" id="PTHR48021:SF47">
    <property type="entry name" value="GH17672P"/>
    <property type="match status" value="1"/>
</dbReference>
<dbReference type="PRINTS" id="PR00171">
    <property type="entry name" value="SUGRTRNSPORT"/>
</dbReference>
<dbReference type="AlphaFoldDB" id="A0A9N9TPG0"/>
<dbReference type="PROSITE" id="PS00216">
    <property type="entry name" value="SUGAR_TRANSPORT_1"/>
    <property type="match status" value="1"/>
</dbReference>
<dbReference type="GO" id="GO:0005886">
    <property type="term" value="C:plasma membrane"/>
    <property type="evidence" value="ECO:0007669"/>
    <property type="project" value="UniProtKB-SubCell"/>
</dbReference>
<dbReference type="InterPro" id="IPR005828">
    <property type="entry name" value="MFS_sugar_transport-like"/>
</dbReference>
<evidence type="ECO:0000313" key="11">
    <source>
        <dbReference type="EMBL" id="CAG9859267.1"/>
    </source>
</evidence>